<dbReference type="EMBL" id="NBYO01000003">
    <property type="protein sequence ID" value="OXS99043.1"/>
    <property type="molecule type" value="Genomic_DNA"/>
</dbReference>
<proteinExistence type="predicted"/>
<dbReference type="AlphaFoldDB" id="A0A231UT22"/>
<dbReference type="SUPFAM" id="SSF52266">
    <property type="entry name" value="SGNH hydrolase"/>
    <property type="match status" value="1"/>
</dbReference>
<accession>A0A231UT22</accession>
<protein>
    <submittedName>
        <fullName evidence="2">Arylesterase</fullName>
    </submittedName>
</protein>
<evidence type="ECO:0000313" key="2">
    <source>
        <dbReference type="EMBL" id="OXS99043.1"/>
    </source>
</evidence>
<dbReference type="InterPro" id="IPR013830">
    <property type="entry name" value="SGNH_hydro"/>
</dbReference>
<sequence>MADPKTILAFGDSLTWGFDGVTRTRHPFESRWPNVLQAELGAGFHVIAEGLNGRTTGYDDHLADCDRNGARILPTLLHTHAPLDLVILFLGVNDLKPFTGAGARGAAMGMGRLIEQVRHHAWSGGDGDAAPAVLVVAPPPIRKPDDPDYGDTFADAVEDSKSFARRYGDLARERGCDFFDAGTVVTTDPHDGIHLDADNTVALGHALAPVVRELLNERQG</sequence>
<dbReference type="Proteomes" id="UP000215405">
    <property type="component" value="Unassembled WGS sequence"/>
</dbReference>
<gene>
    <name evidence="2" type="ORF">B7H23_12595</name>
</gene>
<evidence type="ECO:0000313" key="3">
    <source>
        <dbReference type="Proteomes" id="UP000215405"/>
    </source>
</evidence>
<dbReference type="Gene3D" id="3.40.50.1110">
    <property type="entry name" value="SGNH hydrolase"/>
    <property type="match status" value="1"/>
</dbReference>
<dbReference type="Pfam" id="PF13472">
    <property type="entry name" value="Lipase_GDSL_2"/>
    <property type="match status" value="1"/>
</dbReference>
<dbReference type="RefSeq" id="WP_094077833.1">
    <property type="nucleotide sequence ID" value="NZ_NBYO01000003.1"/>
</dbReference>
<organism evidence="2 3">
    <name type="scientific">Notoacmeibacter marinus</name>
    <dbReference type="NCBI Taxonomy" id="1876515"/>
    <lineage>
        <taxon>Bacteria</taxon>
        <taxon>Pseudomonadati</taxon>
        <taxon>Pseudomonadota</taxon>
        <taxon>Alphaproteobacteria</taxon>
        <taxon>Hyphomicrobiales</taxon>
        <taxon>Notoacmeibacteraceae</taxon>
        <taxon>Notoacmeibacter</taxon>
    </lineage>
</organism>
<dbReference type="CDD" id="cd01839">
    <property type="entry name" value="SGNH_arylesterase_like"/>
    <property type="match status" value="1"/>
</dbReference>
<comment type="caution">
    <text evidence="2">The sequence shown here is derived from an EMBL/GenBank/DDBJ whole genome shotgun (WGS) entry which is preliminary data.</text>
</comment>
<evidence type="ECO:0000259" key="1">
    <source>
        <dbReference type="Pfam" id="PF13472"/>
    </source>
</evidence>
<feature type="domain" description="SGNH hydrolase-type esterase" evidence="1">
    <location>
        <begin position="9"/>
        <end position="196"/>
    </location>
</feature>
<keyword evidence="3" id="KW-1185">Reference proteome</keyword>
<dbReference type="InterPro" id="IPR036514">
    <property type="entry name" value="SGNH_hydro_sf"/>
</dbReference>
<dbReference type="GO" id="GO:0016788">
    <property type="term" value="F:hydrolase activity, acting on ester bonds"/>
    <property type="evidence" value="ECO:0007669"/>
    <property type="project" value="UniProtKB-ARBA"/>
</dbReference>
<name>A0A231UT22_9HYPH</name>
<reference evidence="3" key="1">
    <citation type="journal article" date="2017" name="Int. J. Syst. Evol. Microbiol.">
        <title>Notoacmeibacter marinus gen. nov., sp. nov., isolated from the gut of a limpet and proposal of Notoacmeibacteraceae fam. nov. in the order Rhizobiales of the class Alphaproteobacteria.</title>
        <authorList>
            <person name="Huang Z."/>
            <person name="Guo F."/>
            <person name="Lai Q."/>
        </authorList>
    </citation>
    <scope>NUCLEOTIDE SEQUENCE [LARGE SCALE GENOMIC DNA]</scope>
    <source>
        <strain evidence="3">XMTR2A4</strain>
    </source>
</reference>